<protein>
    <submittedName>
        <fullName evidence="2">EH signature domain-containing protein</fullName>
    </submittedName>
</protein>
<evidence type="ECO:0000259" key="1">
    <source>
        <dbReference type="Pfam" id="PF15611"/>
    </source>
</evidence>
<keyword evidence="3" id="KW-1185">Reference proteome</keyword>
<gene>
    <name evidence="2" type="ORF">NB640_01620</name>
</gene>
<evidence type="ECO:0000313" key="3">
    <source>
        <dbReference type="Proteomes" id="UP001156215"/>
    </source>
</evidence>
<dbReference type="InterPro" id="IPR028943">
    <property type="entry name" value="ZorC_EH_Signature_dom"/>
</dbReference>
<name>A0A9E9LY12_9BURK</name>
<dbReference type="AlphaFoldDB" id="A0A9E9LY12"/>
<reference evidence="2" key="1">
    <citation type="journal article" date="2022" name="Front. Microbiol.">
        <title>New perspectives on an old grouping: The genomic and phenotypic variability of Oxalobacter formigenes and the implications for calcium oxalate stone prevention.</title>
        <authorList>
            <person name="Chmiel J.A."/>
            <person name="Carr C."/>
            <person name="Stuivenberg G.A."/>
            <person name="Venema R."/>
            <person name="Chanyi R.M."/>
            <person name="Al K.F."/>
            <person name="Giguere D."/>
            <person name="Say H."/>
            <person name="Akouris P.P."/>
            <person name="Dominguez Romero S.A."/>
            <person name="Kwong A."/>
            <person name="Tai V."/>
            <person name="Koval S.F."/>
            <person name="Razvi H."/>
            <person name="Bjazevic J."/>
            <person name="Burton J.P."/>
        </authorList>
    </citation>
    <scope>NUCLEOTIDE SEQUENCE</scope>
    <source>
        <strain evidence="2">WoOx3</strain>
    </source>
</reference>
<organism evidence="2 3">
    <name type="scientific">Oxalobacter vibrioformis</name>
    <dbReference type="NCBI Taxonomy" id="933080"/>
    <lineage>
        <taxon>Bacteria</taxon>
        <taxon>Pseudomonadati</taxon>
        <taxon>Pseudomonadota</taxon>
        <taxon>Betaproteobacteria</taxon>
        <taxon>Burkholderiales</taxon>
        <taxon>Oxalobacteraceae</taxon>
        <taxon>Oxalobacter</taxon>
    </lineage>
</organism>
<sequence length="476" mass="55425">MALINSLGTSLQKASHDAFTERPFADPEPIQAELIELDQWITLVTGLQPLPGNRILAALRQYRADRRFSSILHARHVCHGCLVLYDQRLPLLMEDAQAFPMLLQYVDRFHHRPRLFRRCFQGLMSAYFAYEPGIPNPSAGPYHNREVGWRNRQMLREFLQRRQSCIQAENFNPDWVNAIAEHPDIFSPNPSQAYVSAALQNDFTAFENVCERLNIGTSSWFARGLVYEQVDKIVEKPDTEFKQHINISINLLNRHRWSVDKGLAKIINRYAVSDETETNSRLRDFSVSQWKNPWLAEQAQGWKPVSTEARKMVSVWIKQHLVRQFFWILAQGTPFDVRRAEFWMQYHHRIDALYFALGSHASNNATRDFIEIRRAMEGHLLGLDRAGAPDNNACILMMGNHAIVEFGDNHTPAYIYDRRTQLPFELKRGFKVTGAELRNQRAAAFVQMLEHRDTRENRWEAIFEAALIRLNIRKRN</sequence>
<accession>A0A9E9LY12</accession>
<evidence type="ECO:0000313" key="2">
    <source>
        <dbReference type="EMBL" id="WAW10391.1"/>
    </source>
</evidence>
<proteinExistence type="predicted"/>
<dbReference type="RefSeq" id="WP_269309402.1">
    <property type="nucleotide sequence ID" value="NZ_CP098242.1"/>
</dbReference>
<dbReference type="Proteomes" id="UP001156215">
    <property type="component" value="Chromosome"/>
</dbReference>
<dbReference type="Pfam" id="PF15611">
    <property type="entry name" value="EH_Signature"/>
    <property type="match status" value="1"/>
</dbReference>
<feature type="domain" description="Zorya protein ZorC EH" evidence="1">
    <location>
        <begin position="30"/>
        <end position="464"/>
    </location>
</feature>
<dbReference type="EMBL" id="CP098242">
    <property type="protein sequence ID" value="WAW10391.1"/>
    <property type="molecule type" value="Genomic_DNA"/>
</dbReference>
<dbReference type="KEGG" id="ovb:NB640_01620"/>